<accession>A0A8J7S2A0</accession>
<feature type="compositionally biased region" description="Low complexity" evidence="1">
    <location>
        <begin position="9"/>
        <end position="21"/>
    </location>
</feature>
<keyword evidence="3" id="KW-1185">Reference proteome</keyword>
<name>A0A8J7S2A0_9PROT</name>
<feature type="compositionally biased region" description="Polar residues" evidence="1">
    <location>
        <begin position="22"/>
        <end position="33"/>
    </location>
</feature>
<reference evidence="2" key="1">
    <citation type="submission" date="2021-04" db="EMBL/GenBank/DDBJ databases">
        <authorList>
            <person name="Zhang D.-C."/>
        </authorList>
    </citation>
    <scope>NUCLEOTIDE SEQUENCE</scope>
    <source>
        <strain evidence="2">CGMCC 1.15697</strain>
    </source>
</reference>
<feature type="compositionally biased region" description="Basic and acidic residues" evidence="1">
    <location>
        <begin position="38"/>
        <end position="52"/>
    </location>
</feature>
<dbReference type="AlphaFoldDB" id="A0A8J7S2A0"/>
<comment type="caution">
    <text evidence="2">The sequence shown here is derived from an EMBL/GenBank/DDBJ whole genome shotgun (WGS) entry which is preliminary data.</text>
</comment>
<sequence>MILEANNPAQAGLAAQTAALQRETQAQRASLAQPSAPERAETGPRSRPDRAEVTGPVQTRQAVEATETRDQRVASDRAATRPEQPEGAPPPRESGRGQLLDIYA</sequence>
<dbReference type="EMBL" id="JAGMWN010000013">
    <property type="protein sequence ID" value="MBP5858965.1"/>
    <property type="molecule type" value="Genomic_DNA"/>
</dbReference>
<feature type="region of interest" description="Disordered" evidence="1">
    <location>
        <begin position="1"/>
        <end position="104"/>
    </location>
</feature>
<feature type="compositionally biased region" description="Basic and acidic residues" evidence="1">
    <location>
        <begin position="66"/>
        <end position="84"/>
    </location>
</feature>
<dbReference type="RefSeq" id="WP_210683552.1">
    <property type="nucleotide sequence ID" value="NZ_JAGMWN010000013.1"/>
</dbReference>
<protein>
    <submittedName>
        <fullName evidence="2">Uncharacterized protein</fullName>
    </submittedName>
</protein>
<dbReference type="Proteomes" id="UP000672602">
    <property type="component" value="Unassembled WGS sequence"/>
</dbReference>
<gene>
    <name evidence="2" type="ORF">KAJ83_18240</name>
</gene>
<evidence type="ECO:0000256" key="1">
    <source>
        <dbReference type="SAM" id="MobiDB-lite"/>
    </source>
</evidence>
<evidence type="ECO:0000313" key="3">
    <source>
        <dbReference type="Proteomes" id="UP000672602"/>
    </source>
</evidence>
<evidence type="ECO:0000313" key="2">
    <source>
        <dbReference type="EMBL" id="MBP5858965.1"/>
    </source>
</evidence>
<organism evidence="2 3">
    <name type="scientific">Marivibrio halodurans</name>
    <dbReference type="NCBI Taxonomy" id="2039722"/>
    <lineage>
        <taxon>Bacteria</taxon>
        <taxon>Pseudomonadati</taxon>
        <taxon>Pseudomonadota</taxon>
        <taxon>Alphaproteobacteria</taxon>
        <taxon>Rhodospirillales</taxon>
        <taxon>Rhodospirillaceae</taxon>
        <taxon>Marivibrio</taxon>
    </lineage>
</organism>
<proteinExistence type="predicted"/>